<evidence type="ECO:0000313" key="1">
    <source>
        <dbReference type="EMBL" id="KAK2709846.1"/>
    </source>
</evidence>
<feature type="non-terminal residue" evidence="1">
    <location>
        <position position="63"/>
    </location>
</feature>
<feature type="non-terminal residue" evidence="1">
    <location>
        <position position="1"/>
    </location>
</feature>
<comment type="caution">
    <text evidence="1">The sequence shown here is derived from an EMBL/GenBank/DDBJ whole genome shotgun (WGS) entry which is preliminary data.</text>
</comment>
<name>A0AA88HQ96_ARTSF</name>
<proteinExistence type="predicted"/>
<sequence length="63" mass="7582">EQLYGSAKQATRRWWVRTVLKKRETNGAFSKLVQYLEKEDPEWFSEYLRMTPTKFKKVLAIAE</sequence>
<dbReference type="Proteomes" id="UP001187531">
    <property type="component" value="Unassembled WGS sequence"/>
</dbReference>
<keyword evidence="2" id="KW-1185">Reference proteome</keyword>
<evidence type="ECO:0000313" key="2">
    <source>
        <dbReference type="Proteomes" id="UP001187531"/>
    </source>
</evidence>
<gene>
    <name evidence="1" type="ORF">QYM36_013503</name>
</gene>
<reference evidence="1" key="1">
    <citation type="submission" date="2023-07" db="EMBL/GenBank/DDBJ databases">
        <title>Chromosome-level genome assembly of Artemia franciscana.</title>
        <authorList>
            <person name="Jo E."/>
        </authorList>
    </citation>
    <scope>NUCLEOTIDE SEQUENCE</scope>
    <source>
        <tissue evidence="1">Whole body</tissue>
    </source>
</reference>
<protein>
    <submittedName>
        <fullName evidence="1">Uncharacterized protein</fullName>
    </submittedName>
</protein>
<accession>A0AA88HQ96</accession>
<dbReference type="AlphaFoldDB" id="A0AA88HQ96"/>
<dbReference type="EMBL" id="JAVRJZ010000017">
    <property type="protein sequence ID" value="KAK2709846.1"/>
    <property type="molecule type" value="Genomic_DNA"/>
</dbReference>
<organism evidence="1 2">
    <name type="scientific">Artemia franciscana</name>
    <name type="common">Brine shrimp</name>
    <name type="synonym">Artemia sanfranciscana</name>
    <dbReference type="NCBI Taxonomy" id="6661"/>
    <lineage>
        <taxon>Eukaryota</taxon>
        <taxon>Metazoa</taxon>
        <taxon>Ecdysozoa</taxon>
        <taxon>Arthropoda</taxon>
        <taxon>Crustacea</taxon>
        <taxon>Branchiopoda</taxon>
        <taxon>Anostraca</taxon>
        <taxon>Artemiidae</taxon>
        <taxon>Artemia</taxon>
    </lineage>
</organism>